<comment type="caution">
    <text evidence="2">The sequence shown here is derived from an EMBL/GenBank/DDBJ whole genome shotgun (WGS) entry which is preliminary data.</text>
</comment>
<dbReference type="Proteomes" id="UP001159405">
    <property type="component" value="Unassembled WGS sequence"/>
</dbReference>
<reference evidence="2 3" key="1">
    <citation type="submission" date="2022-05" db="EMBL/GenBank/DDBJ databases">
        <authorList>
            <consortium name="Genoscope - CEA"/>
            <person name="William W."/>
        </authorList>
    </citation>
    <scope>NUCLEOTIDE SEQUENCE [LARGE SCALE GENOMIC DNA]</scope>
</reference>
<protein>
    <submittedName>
        <fullName evidence="2">Uncharacterized protein</fullName>
    </submittedName>
</protein>
<feature type="region of interest" description="Disordered" evidence="1">
    <location>
        <begin position="36"/>
        <end position="58"/>
    </location>
</feature>
<gene>
    <name evidence="2" type="ORF">PLOB_00014642</name>
</gene>
<keyword evidence="3" id="KW-1185">Reference proteome</keyword>
<proteinExistence type="predicted"/>
<organism evidence="2 3">
    <name type="scientific">Porites lobata</name>
    <dbReference type="NCBI Taxonomy" id="104759"/>
    <lineage>
        <taxon>Eukaryota</taxon>
        <taxon>Metazoa</taxon>
        <taxon>Cnidaria</taxon>
        <taxon>Anthozoa</taxon>
        <taxon>Hexacorallia</taxon>
        <taxon>Scleractinia</taxon>
        <taxon>Fungiina</taxon>
        <taxon>Poritidae</taxon>
        <taxon>Porites</taxon>
    </lineage>
</organism>
<feature type="non-terminal residue" evidence="2">
    <location>
        <position position="1"/>
    </location>
</feature>
<accession>A0ABN8R4A5</accession>
<name>A0ABN8R4A5_9CNID</name>
<dbReference type="EMBL" id="CALNXK010000188">
    <property type="protein sequence ID" value="CAH3174173.1"/>
    <property type="molecule type" value="Genomic_DNA"/>
</dbReference>
<sequence length="58" mass="6189">VRLVCVRKVGNAARSLTTVEDATQIELLQTGFGTKVGGNKRSTRTVDQRDGREAKGSG</sequence>
<evidence type="ECO:0000256" key="1">
    <source>
        <dbReference type="SAM" id="MobiDB-lite"/>
    </source>
</evidence>
<evidence type="ECO:0000313" key="3">
    <source>
        <dbReference type="Proteomes" id="UP001159405"/>
    </source>
</evidence>
<feature type="compositionally biased region" description="Basic and acidic residues" evidence="1">
    <location>
        <begin position="44"/>
        <end position="58"/>
    </location>
</feature>
<evidence type="ECO:0000313" key="2">
    <source>
        <dbReference type="EMBL" id="CAH3174173.1"/>
    </source>
</evidence>